<dbReference type="InterPro" id="IPR002585">
    <property type="entry name" value="Cyt-d_ubiquinol_oxidase_su_1"/>
</dbReference>
<dbReference type="GO" id="GO:0070069">
    <property type="term" value="C:cytochrome complex"/>
    <property type="evidence" value="ECO:0007669"/>
    <property type="project" value="UniProtKB-UniRule"/>
</dbReference>
<dbReference type="GO" id="GO:0005886">
    <property type="term" value="C:plasma membrane"/>
    <property type="evidence" value="ECO:0007669"/>
    <property type="project" value="UniProtKB-SubCell"/>
</dbReference>
<feature type="transmembrane region" description="Helical" evidence="12">
    <location>
        <begin position="323"/>
        <end position="346"/>
    </location>
</feature>
<keyword evidence="9 12" id="KW-1133">Transmembrane helix</keyword>
<dbReference type="Pfam" id="PF01654">
    <property type="entry name" value="Cyt_bd_oxida_I"/>
    <property type="match status" value="2"/>
</dbReference>
<dbReference type="PANTHER" id="PTHR30365:SF15">
    <property type="entry name" value="CYTOCHROME BD UBIQUINOL OXIDASE SUBUNIT 1"/>
    <property type="match status" value="1"/>
</dbReference>
<comment type="caution">
    <text evidence="14">The sequence shown here is derived from an EMBL/GenBank/DDBJ whole genome shotgun (WGS) entry which is preliminary data.</text>
</comment>
<evidence type="ECO:0000256" key="10">
    <source>
        <dbReference type="ARBA" id="ARBA00023004"/>
    </source>
</evidence>
<reference evidence="14 15" key="1">
    <citation type="submission" date="2018-09" db="EMBL/GenBank/DDBJ databases">
        <title>Isolation, diversity and antifungal activity of actinobacteria from wheat.</title>
        <authorList>
            <person name="Han C."/>
        </authorList>
    </citation>
    <scope>NUCLEOTIDE SEQUENCE [LARGE SCALE GENOMIC DNA]</scope>
    <source>
        <strain evidence="14 15">NEAU-YY265</strain>
    </source>
</reference>
<comment type="similarity">
    <text evidence="2 12">Belongs to the cytochrome ubiquinol oxidase subunit 1 family.</text>
</comment>
<evidence type="ECO:0000256" key="12">
    <source>
        <dbReference type="PIRNR" id="PIRNR006446"/>
    </source>
</evidence>
<accession>A0A418KIQ9</accession>
<protein>
    <submittedName>
        <fullName evidence="14">Cytochrome ubiquinol oxidase subunit I</fullName>
    </submittedName>
</protein>
<feature type="transmembrane region" description="Helical" evidence="12">
    <location>
        <begin position="127"/>
        <end position="144"/>
    </location>
</feature>
<evidence type="ECO:0000256" key="3">
    <source>
        <dbReference type="ARBA" id="ARBA00022448"/>
    </source>
</evidence>
<feature type="region of interest" description="Disordered" evidence="13">
    <location>
        <begin position="223"/>
        <end position="247"/>
    </location>
</feature>
<feature type="transmembrane region" description="Helical" evidence="12">
    <location>
        <begin position="90"/>
        <end position="115"/>
    </location>
</feature>
<organism evidence="14 15">
    <name type="scientific">Jiangella rhizosphaerae</name>
    <dbReference type="NCBI Taxonomy" id="2293569"/>
    <lineage>
        <taxon>Bacteria</taxon>
        <taxon>Bacillati</taxon>
        <taxon>Actinomycetota</taxon>
        <taxon>Actinomycetes</taxon>
        <taxon>Jiangellales</taxon>
        <taxon>Jiangellaceae</taxon>
        <taxon>Jiangella</taxon>
    </lineage>
</organism>
<dbReference type="PANTHER" id="PTHR30365">
    <property type="entry name" value="CYTOCHROME D UBIQUINOL OXIDASE"/>
    <property type="match status" value="1"/>
</dbReference>
<keyword evidence="4 12" id="KW-1003">Cell membrane</keyword>
<name>A0A418KIQ9_9ACTN</name>
<feature type="transmembrane region" description="Helical" evidence="12">
    <location>
        <begin position="56"/>
        <end position="78"/>
    </location>
</feature>
<keyword evidence="11 12" id="KW-0472">Membrane</keyword>
<keyword evidence="6 12" id="KW-0812">Transmembrane</keyword>
<dbReference type="EMBL" id="QUAL01000377">
    <property type="protein sequence ID" value="RIQ13615.1"/>
    <property type="molecule type" value="Genomic_DNA"/>
</dbReference>
<evidence type="ECO:0000256" key="4">
    <source>
        <dbReference type="ARBA" id="ARBA00022475"/>
    </source>
</evidence>
<gene>
    <name evidence="14" type="ORF">DY240_25835</name>
</gene>
<evidence type="ECO:0000256" key="7">
    <source>
        <dbReference type="ARBA" id="ARBA00022723"/>
    </source>
</evidence>
<keyword evidence="7 12" id="KW-0479">Metal-binding</keyword>
<keyword evidence="15" id="KW-1185">Reference proteome</keyword>
<keyword evidence="3 12" id="KW-0813">Transport</keyword>
<dbReference type="OrthoDB" id="9807042at2"/>
<dbReference type="PIRSF" id="PIRSF006446">
    <property type="entry name" value="Cyt_quinol_oxidase_1"/>
    <property type="match status" value="1"/>
</dbReference>
<dbReference type="GO" id="GO:0016682">
    <property type="term" value="F:oxidoreductase activity, acting on diphenols and related substances as donors, oxygen as acceptor"/>
    <property type="evidence" value="ECO:0007669"/>
    <property type="project" value="TreeGrafter"/>
</dbReference>
<dbReference type="GO" id="GO:0020037">
    <property type="term" value="F:heme binding"/>
    <property type="evidence" value="ECO:0007669"/>
    <property type="project" value="TreeGrafter"/>
</dbReference>
<dbReference type="Proteomes" id="UP000284057">
    <property type="component" value="Unassembled WGS sequence"/>
</dbReference>
<evidence type="ECO:0000256" key="13">
    <source>
        <dbReference type="SAM" id="MobiDB-lite"/>
    </source>
</evidence>
<evidence type="ECO:0000256" key="2">
    <source>
        <dbReference type="ARBA" id="ARBA00009819"/>
    </source>
</evidence>
<keyword evidence="5 12" id="KW-0349">Heme</keyword>
<sequence>MSVLDVSRLQFALTAIFHFLFVVLTLGLAPVVAFFQTRWAVTGREVHERLTRYWGQLYVVNYAMGIVVGLAMEFQFGLHWSGLMTFAGDVFGAPLATETLVAFFLESTFLGMWIFGWHRLNRWVHTALIWLVVLTAYLSAYWVMVANGFLQDPVGHVVEDGVARIDDVGALLTNHQAVGALLHIVPVCLLTGSIVMVGICSWHFLRGTASHVQTSGHAKIANSLRAASTRTEDSGGPSAPRRPSVLHDPPDVDFFRRSLRVAVVVGAVAAVFAVGNGYAQFGYLTEGKELALGGSAAERAEFQAEMKRLHGPGDWTPPTWISFAWPLMEISGTLYMLIFFGLVFFLIKNAFDRARPAVLRRFWHRFYVWTLPWPFVVVACGWLIREVGRQPWVVYGELTTAEAVSSHAAGTVLTSLIVFGVLFATLAVLDWWLIARLARRGPYDLVLGSDGAAREEPEPELVLVGKD</sequence>
<feature type="transmembrane region" description="Helical" evidence="12">
    <location>
        <begin position="12"/>
        <end position="35"/>
    </location>
</feature>
<evidence type="ECO:0000256" key="8">
    <source>
        <dbReference type="ARBA" id="ARBA00022982"/>
    </source>
</evidence>
<dbReference type="AlphaFoldDB" id="A0A418KIQ9"/>
<comment type="subcellular location">
    <subcellularLocation>
        <location evidence="1">Cell membrane</location>
        <topology evidence="1">Multi-pass membrane protein</topology>
    </subcellularLocation>
</comment>
<dbReference type="GO" id="GO:0019646">
    <property type="term" value="P:aerobic electron transport chain"/>
    <property type="evidence" value="ECO:0007669"/>
    <property type="project" value="InterPro"/>
</dbReference>
<feature type="transmembrane region" description="Helical" evidence="12">
    <location>
        <begin position="366"/>
        <end position="384"/>
    </location>
</feature>
<dbReference type="RefSeq" id="WP_119662559.1">
    <property type="nucleotide sequence ID" value="NZ_QUAL01000377.1"/>
</dbReference>
<evidence type="ECO:0000256" key="9">
    <source>
        <dbReference type="ARBA" id="ARBA00022989"/>
    </source>
</evidence>
<evidence type="ECO:0000313" key="14">
    <source>
        <dbReference type="EMBL" id="RIQ13615.1"/>
    </source>
</evidence>
<evidence type="ECO:0000313" key="15">
    <source>
        <dbReference type="Proteomes" id="UP000284057"/>
    </source>
</evidence>
<keyword evidence="8 12" id="KW-0249">Electron transport</keyword>
<dbReference type="GO" id="GO:0009055">
    <property type="term" value="F:electron transfer activity"/>
    <property type="evidence" value="ECO:0007669"/>
    <property type="project" value="UniProtKB-UniRule"/>
</dbReference>
<evidence type="ECO:0000256" key="6">
    <source>
        <dbReference type="ARBA" id="ARBA00022692"/>
    </source>
</evidence>
<feature type="transmembrane region" description="Helical" evidence="12">
    <location>
        <begin position="404"/>
        <end position="433"/>
    </location>
</feature>
<keyword evidence="10 12" id="KW-0408">Iron</keyword>
<proteinExistence type="inferred from homology"/>
<evidence type="ECO:0000256" key="1">
    <source>
        <dbReference type="ARBA" id="ARBA00004651"/>
    </source>
</evidence>
<feature type="transmembrane region" description="Helical" evidence="12">
    <location>
        <begin position="180"/>
        <end position="205"/>
    </location>
</feature>
<dbReference type="GO" id="GO:0046872">
    <property type="term" value="F:metal ion binding"/>
    <property type="evidence" value="ECO:0007669"/>
    <property type="project" value="UniProtKB-UniRule"/>
</dbReference>
<evidence type="ECO:0000256" key="5">
    <source>
        <dbReference type="ARBA" id="ARBA00022617"/>
    </source>
</evidence>
<feature type="transmembrane region" description="Helical" evidence="12">
    <location>
        <begin position="259"/>
        <end position="279"/>
    </location>
</feature>
<evidence type="ECO:0000256" key="11">
    <source>
        <dbReference type="ARBA" id="ARBA00023136"/>
    </source>
</evidence>